<protein>
    <submittedName>
        <fullName evidence="2">Uncharacterized protein</fullName>
    </submittedName>
</protein>
<comment type="caution">
    <text evidence="2">The sequence shown here is derived from an EMBL/GenBank/DDBJ whole genome shotgun (WGS) entry which is preliminary data.</text>
</comment>
<dbReference type="Proteomes" id="UP000012429">
    <property type="component" value="Unassembled WGS sequence"/>
</dbReference>
<organism evidence="2 3">
    <name type="scientific">Rhizobium freirei PRF 81</name>
    <dbReference type="NCBI Taxonomy" id="363754"/>
    <lineage>
        <taxon>Bacteria</taxon>
        <taxon>Pseudomonadati</taxon>
        <taxon>Pseudomonadota</taxon>
        <taxon>Alphaproteobacteria</taxon>
        <taxon>Hyphomicrobiales</taxon>
        <taxon>Rhizobiaceae</taxon>
        <taxon>Rhizobium/Agrobacterium group</taxon>
        <taxon>Rhizobium</taxon>
    </lineage>
</organism>
<dbReference type="AlphaFoldDB" id="N6TVN3"/>
<feature type="region of interest" description="Disordered" evidence="1">
    <location>
        <begin position="61"/>
        <end position="81"/>
    </location>
</feature>
<gene>
    <name evidence="2" type="ORF">RHSP_72570</name>
</gene>
<evidence type="ECO:0000313" key="3">
    <source>
        <dbReference type="Proteomes" id="UP000012429"/>
    </source>
</evidence>
<dbReference type="EMBL" id="AQHN01000089">
    <property type="protein sequence ID" value="ENN84499.1"/>
    <property type="molecule type" value="Genomic_DNA"/>
</dbReference>
<keyword evidence="3" id="KW-1185">Reference proteome</keyword>
<accession>N6TVN3</accession>
<proteinExistence type="predicted"/>
<evidence type="ECO:0000313" key="2">
    <source>
        <dbReference type="EMBL" id="ENN84499.1"/>
    </source>
</evidence>
<name>N6TVN3_9HYPH</name>
<reference evidence="2 3" key="1">
    <citation type="journal article" date="2012" name="BMC Genomics">
        <title>Genomic basis of broad host range and environmental adaptability of Rhizobium tropici CIAT 899 and Rhizobium sp. PRF 81 which are used in inoculants for common bean (Phaseolus vulgaris L.).</title>
        <authorList>
            <person name="Ormeno-Orrillo E."/>
            <person name="Menna P."/>
            <person name="Almeida L.G."/>
            <person name="Ollero F.J."/>
            <person name="Nicolas M.F."/>
            <person name="Pains Rodrigues E."/>
            <person name="Shigueyoshi Nakatani A."/>
            <person name="Silva Batista J.S."/>
            <person name="Oliveira Chueire L.M."/>
            <person name="Souza R.C."/>
            <person name="Ribeiro Vasconcelos A.T."/>
            <person name="Megias M."/>
            <person name="Hungria M."/>
            <person name="Martinez-Romero E."/>
        </authorList>
    </citation>
    <scope>NUCLEOTIDE SEQUENCE [LARGE SCALE GENOMIC DNA]</scope>
    <source>
        <strain evidence="2 3">PRF 81</strain>
    </source>
</reference>
<sequence>MDDPAVAVEAQDHRRAFHRAEHDGHPSVGLHMGRRFVAAAGSVEIDGRVRGDDAQAQRFARRNIDPRTGGRRRGKEDVLPRDEIAQPVVDAGKLLCHGNSSRSRPCKDRLKAGSLVNVLQAWFGRKRFSGVVAIQKFLRRKGAEVCERRAQAVVIPIPPGEPVHARSNLGRETLADQLGRNAADDRVGGHILGDDGACTDDGTIADRDARQDGGAVTDPDVMTDEDAVVAPPGEEIRLHIGIRPIIGGAIGEVMQRCAPCRMVGGVDAYRGGNVDELADRRTPDRAILHDVGIVADLDLVDAAAVGDFGIAAERRVVDAGRRADEGRFAQFAAHAAAFLGENCDTSRMRLPTASRTSSSWKMPRRATPASFFCSIMSTTTARLRASSDAVGSSSRRMAWSVMKPRAMLTRCCSPPEKVAGGNCQSSGGRFSWASNSAARSRASATVTPRASSGSATTSMAATRGTVRRNWLT</sequence>
<feature type="compositionally biased region" description="Low complexity" evidence="1">
    <location>
        <begin position="441"/>
        <end position="464"/>
    </location>
</feature>
<evidence type="ECO:0000256" key="1">
    <source>
        <dbReference type="SAM" id="MobiDB-lite"/>
    </source>
</evidence>
<feature type="region of interest" description="Disordered" evidence="1">
    <location>
        <begin position="441"/>
        <end position="472"/>
    </location>
</feature>
<dbReference type="AntiFam" id="ANF00062">
    <property type="entry name" value="Shadow ORF (opposite ABC transporter protein)"/>
</dbReference>